<feature type="transmembrane region" description="Helical" evidence="9">
    <location>
        <begin position="21"/>
        <end position="42"/>
    </location>
</feature>
<evidence type="ECO:0000256" key="4">
    <source>
        <dbReference type="ARBA" id="ARBA00022519"/>
    </source>
</evidence>
<keyword evidence="8 9" id="KW-0472">Membrane</keyword>
<reference evidence="11 12" key="1">
    <citation type="submission" date="2018-09" db="EMBL/GenBank/DDBJ databases">
        <authorList>
            <person name="Zhu H."/>
        </authorList>
    </citation>
    <scope>NUCLEOTIDE SEQUENCE [LARGE SCALE GENOMIC DNA]</scope>
    <source>
        <strain evidence="11 12">K2R01-6</strain>
    </source>
</reference>
<evidence type="ECO:0000313" key="11">
    <source>
        <dbReference type="EMBL" id="RJF92942.1"/>
    </source>
</evidence>
<keyword evidence="7 9" id="KW-1133">Transmembrane helix</keyword>
<dbReference type="Proteomes" id="UP000286100">
    <property type="component" value="Unassembled WGS sequence"/>
</dbReference>
<keyword evidence="12" id="KW-1185">Reference proteome</keyword>
<dbReference type="InterPro" id="IPR036034">
    <property type="entry name" value="PDZ_sf"/>
</dbReference>
<organism evidence="11 12">
    <name type="scientific">Sphingomonas cavernae</name>
    <dbReference type="NCBI Taxonomy" id="2320861"/>
    <lineage>
        <taxon>Bacteria</taxon>
        <taxon>Pseudomonadati</taxon>
        <taxon>Pseudomonadota</taxon>
        <taxon>Alphaproteobacteria</taxon>
        <taxon>Sphingomonadales</taxon>
        <taxon>Sphingomonadaceae</taxon>
        <taxon>Sphingomonas</taxon>
    </lineage>
</organism>
<comment type="caution">
    <text evidence="11">The sequence shown here is derived from an EMBL/GenBank/DDBJ whole genome shotgun (WGS) entry which is preliminary data.</text>
</comment>
<dbReference type="SMART" id="SM00228">
    <property type="entry name" value="PDZ"/>
    <property type="match status" value="1"/>
</dbReference>
<keyword evidence="4" id="KW-0997">Cell inner membrane</keyword>
<evidence type="ECO:0000256" key="1">
    <source>
        <dbReference type="ARBA" id="ARBA00004533"/>
    </source>
</evidence>
<evidence type="ECO:0000256" key="3">
    <source>
        <dbReference type="ARBA" id="ARBA00022475"/>
    </source>
</evidence>
<dbReference type="Gene3D" id="2.30.42.10">
    <property type="match status" value="1"/>
</dbReference>
<dbReference type="AlphaFoldDB" id="A0A418WNY0"/>
<keyword evidence="3" id="KW-1003">Cell membrane</keyword>
<evidence type="ECO:0000256" key="5">
    <source>
        <dbReference type="ARBA" id="ARBA00022692"/>
    </source>
</evidence>
<name>A0A418WNY0_9SPHN</name>
<accession>A0A418WNY0</accession>
<dbReference type="Gene3D" id="2.30.30.830">
    <property type="match status" value="1"/>
</dbReference>
<keyword evidence="5 9" id="KW-0812">Transmembrane</keyword>
<proteinExistence type="predicted"/>
<evidence type="ECO:0000256" key="6">
    <source>
        <dbReference type="ARBA" id="ARBA00022927"/>
    </source>
</evidence>
<evidence type="ECO:0000256" key="8">
    <source>
        <dbReference type="ARBA" id="ARBA00023136"/>
    </source>
</evidence>
<gene>
    <name evidence="11" type="ORF">D3876_00690</name>
</gene>
<keyword evidence="6" id="KW-0653">Protein transport</keyword>
<feature type="domain" description="PDZ" evidence="10">
    <location>
        <begin position="183"/>
        <end position="264"/>
    </location>
</feature>
<dbReference type="InterPro" id="IPR001478">
    <property type="entry name" value="PDZ"/>
</dbReference>
<evidence type="ECO:0000313" key="12">
    <source>
        <dbReference type="Proteomes" id="UP000286100"/>
    </source>
</evidence>
<dbReference type="EMBL" id="QYUM01000002">
    <property type="protein sequence ID" value="RJF92942.1"/>
    <property type="molecule type" value="Genomic_DNA"/>
</dbReference>
<dbReference type="GO" id="GO:0005886">
    <property type="term" value="C:plasma membrane"/>
    <property type="evidence" value="ECO:0007669"/>
    <property type="project" value="UniProtKB-SubCell"/>
</dbReference>
<keyword evidence="2" id="KW-0813">Transport</keyword>
<sequence>MRLSLDGRAKRLLRRLPRYSAYSVAELVLLAVLAALCARLVWTIVTPVNPLGTWRLQDRAAGAVANRVELFRSFDPFFRLQDSGTAVVTSLQLTLFGTRLDEVSGRGSAIIAGPDGVQTSFAVGDEILPGVILKSVAFDSVSIDRGGAIEQLYIDQSVAAPQAAEIAPGVATDSTLDASGGAPVSVDQIRQGIQFLPRTEGGRITGLVVRSGGDGTAFRSAGFRDGDILVAINGQPIGSPDDATRLSAAARPGSTLSVTVERGAEVIPIAIAIAR</sequence>
<dbReference type="PROSITE" id="PS50106">
    <property type="entry name" value="PDZ"/>
    <property type="match status" value="1"/>
</dbReference>
<evidence type="ECO:0000256" key="2">
    <source>
        <dbReference type="ARBA" id="ARBA00022448"/>
    </source>
</evidence>
<dbReference type="RefSeq" id="WP_119759222.1">
    <property type="nucleotide sequence ID" value="NZ_QYUM01000002.1"/>
</dbReference>
<comment type="subcellular location">
    <subcellularLocation>
        <location evidence="1">Cell inner membrane</location>
    </subcellularLocation>
</comment>
<evidence type="ECO:0000259" key="10">
    <source>
        <dbReference type="PROSITE" id="PS50106"/>
    </source>
</evidence>
<evidence type="ECO:0000256" key="9">
    <source>
        <dbReference type="SAM" id="Phobius"/>
    </source>
</evidence>
<dbReference type="Pfam" id="PF11356">
    <property type="entry name" value="T2SSC"/>
    <property type="match status" value="1"/>
</dbReference>
<dbReference type="GO" id="GO:0015031">
    <property type="term" value="P:protein transport"/>
    <property type="evidence" value="ECO:0007669"/>
    <property type="project" value="UniProtKB-KW"/>
</dbReference>
<dbReference type="InterPro" id="IPR024961">
    <property type="entry name" value="T2SS_GspC_N"/>
</dbReference>
<dbReference type="OrthoDB" id="9812912at2"/>
<evidence type="ECO:0000256" key="7">
    <source>
        <dbReference type="ARBA" id="ARBA00022989"/>
    </source>
</evidence>
<protein>
    <submittedName>
        <fullName evidence="11">PDZ domain-containing protein</fullName>
    </submittedName>
</protein>
<dbReference type="Pfam" id="PF13180">
    <property type="entry name" value="PDZ_2"/>
    <property type="match status" value="1"/>
</dbReference>
<dbReference type="SUPFAM" id="SSF50156">
    <property type="entry name" value="PDZ domain-like"/>
    <property type="match status" value="1"/>
</dbReference>